<dbReference type="GO" id="GO:0005275">
    <property type="term" value="F:amine transmembrane transporter activity"/>
    <property type="evidence" value="ECO:0007669"/>
    <property type="project" value="TreeGrafter"/>
</dbReference>
<dbReference type="Gene3D" id="3.40.190.100">
    <property type="entry name" value="Glycine betaine-binding periplasmic protein, domain 2"/>
    <property type="match status" value="1"/>
</dbReference>
<keyword evidence="5" id="KW-0732">Signal</keyword>
<protein>
    <submittedName>
        <fullName evidence="7">Glycine betaine/proline transport system substrate-binding protein</fullName>
    </submittedName>
</protein>
<evidence type="ECO:0000256" key="5">
    <source>
        <dbReference type="SAM" id="SignalP"/>
    </source>
</evidence>
<keyword evidence="2" id="KW-0813">Transport</keyword>
<feature type="domain" description="ABC-type glycine betaine transport system substrate-binding" evidence="6">
    <location>
        <begin position="204"/>
        <end position="304"/>
    </location>
</feature>
<dbReference type="GO" id="GO:0043190">
    <property type="term" value="C:ATP-binding cassette (ABC) transporter complex"/>
    <property type="evidence" value="ECO:0007669"/>
    <property type="project" value="InterPro"/>
</dbReference>
<dbReference type="GO" id="GO:0015226">
    <property type="term" value="F:carnitine transmembrane transporter activity"/>
    <property type="evidence" value="ECO:0007669"/>
    <property type="project" value="TreeGrafter"/>
</dbReference>
<dbReference type="GO" id="GO:0031460">
    <property type="term" value="P:glycine betaine transport"/>
    <property type="evidence" value="ECO:0007669"/>
    <property type="project" value="TreeGrafter"/>
</dbReference>
<dbReference type="PANTHER" id="PTHR47737">
    <property type="entry name" value="GLYCINE BETAINE/PROLINE BETAINE TRANSPORT SYSTEM PERMEASE PROTEIN PROW"/>
    <property type="match status" value="1"/>
</dbReference>
<dbReference type="Proteomes" id="UP000242310">
    <property type="component" value="Unassembled WGS sequence"/>
</dbReference>
<accession>A0A2P8H8N6</accession>
<evidence type="ECO:0000256" key="2">
    <source>
        <dbReference type="ARBA" id="ARBA00022448"/>
    </source>
</evidence>
<sequence>MMKLNKRWTAAVTTPLILLAACGDAEEEPAATAETEETGSDVAESLDYTITGIDPGTGIMDMAADAIDVYDLGEEWEVQSSSDAVMTAELQSALEDEEPIVVTGWQPHWKFIEHDVKFLEDPELVFGDENDVHTLVRDGLEEDLPGPYQLFDQFYWELDEQEEVMLMEEVEEMEPEEAARTWIDDNEDLVAEWTEGVEEGDGETVELSLVEWVDAVATTNVMAEVLRDLNYEPELTTVQISAMYAGMEGGNVDAMFASWLPAQQQYYDEYEEFFEDLGANSSGTRNGLVIPEYMDIDEIADLQAE</sequence>
<feature type="chain" id="PRO_5039124101" evidence="5">
    <location>
        <begin position="26"/>
        <end position="305"/>
    </location>
</feature>
<comment type="subcellular location">
    <subcellularLocation>
        <location evidence="1">Cell membrane</location>
    </subcellularLocation>
</comment>
<dbReference type="OrthoDB" id="9787902at2"/>
<evidence type="ECO:0000313" key="8">
    <source>
        <dbReference type="Proteomes" id="UP000242310"/>
    </source>
</evidence>
<keyword evidence="3" id="KW-1003">Cell membrane</keyword>
<evidence type="ECO:0000313" key="7">
    <source>
        <dbReference type="EMBL" id="PSL42588.1"/>
    </source>
</evidence>
<comment type="caution">
    <text evidence="7">The sequence shown here is derived from an EMBL/GenBank/DDBJ whole genome shotgun (WGS) entry which is preliminary data.</text>
</comment>
<evidence type="ECO:0000256" key="1">
    <source>
        <dbReference type="ARBA" id="ARBA00004236"/>
    </source>
</evidence>
<dbReference type="AlphaFoldDB" id="A0A2P8H8N6"/>
<evidence type="ECO:0000256" key="3">
    <source>
        <dbReference type="ARBA" id="ARBA00022475"/>
    </source>
</evidence>
<feature type="signal peptide" evidence="5">
    <location>
        <begin position="1"/>
        <end position="25"/>
    </location>
</feature>
<dbReference type="InterPro" id="IPR007210">
    <property type="entry name" value="ABC_Gly_betaine_transp_sub-bd"/>
</dbReference>
<feature type="domain" description="ABC-type glycine betaine transport system substrate-binding" evidence="6">
    <location>
        <begin position="41"/>
        <end position="184"/>
    </location>
</feature>
<dbReference type="PROSITE" id="PS51257">
    <property type="entry name" value="PROKAR_LIPOPROTEIN"/>
    <property type="match status" value="1"/>
</dbReference>
<dbReference type="Pfam" id="PF04069">
    <property type="entry name" value="OpuAC"/>
    <property type="match status" value="2"/>
</dbReference>
<keyword evidence="8" id="KW-1185">Reference proteome</keyword>
<dbReference type="Gene3D" id="3.10.105.10">
    <property type="entry name" value="Dipeptide-binding Protein, Domain 3"/>
    <property type="match status" value="1"/>
</dbReference>
<dbReference type="PANTHER" id="PTHR47737:SF1">
    <property type="entry name" value="GLYCINE BETAINE_PROLINE BETAINE TRANSPORT SYSTEM PERMEASE PROTEIN PROW"/>
    <property type="match status" value="1"/>
</dbReference>
<reference evidence="7 8" key="1">
    <citation type="submission" date="2018-03" db="EMBL/GenBank/DDBJ databases">
        <title>Genomic Encyclopedia of Type Strains, Phase III (KMG-III): the genomes of soil and plant-associated and newly described type strains.</title>
        <authorList>
            <person name="Whitman W."/>
        </authorList>
    </citation>
    <scope>NUCLEOTIDE SEQUENCE [LARGE SCALE GENOMIC DNA]</scope>
    <source>
        <strain evidence="7 8">CGMCC 1.07653</strain>
    </source>
</reference>
<keyword evidence="4" id="KW-0472">Membrane</keyword>
<evidence type="ECO:0000256" key="4">
    <source>
        <dbReference type="ARBA" id="ARBA00023136"/>
    </source>
</evidence>
<evidence type="ECO:0000259" key="6">
    <source>
        <dbReference type="Pfam" id="PF04069"/>
    </source>
</evidence>
<dbReference type="SUPFAM" id="SSF53850">
    <property type="entry name" value="Periplasmic binding protein-like II"/>
    <property type="match status" value="2"/>
</dbReference>
<organism evidence="7 8">
    <name type="scientific">Salsuginibacillus halophilus</name>
    <dbReference type="NCBI Taxonomy" id="517424"/>
    <lineage>
        <taxon>Bacteria</taxon>
        <taxon>Bacillati</taxon>
        <taxon>Bacillota</taxon>
        <taxon>Bacilli</taxon>
        <taxon>Bacillales</taxon>
        <taxon>Bacillaceae</taxon>
        <taxon>Salsuginibacillus</taxon>
    </lineage>
</organism>
<dbReference type="GO" id="GO:0015871">
    <property type="term" value="P:choline transport"/>
    <property type="evidence" value="ECO:0007669"/>
    <property type="project" value="TreeGrafter"/>
</dbReference>
<gene>
    <name evidence="7" type="ORF">B0H94_11462</name>
</gene>
<name>A0A2P8H8N6_9BACI</name>
<proteinExistence type="predicted"/>
<dbReference type="EMBL" id="PYAV01000014">
    <property type="protein sequence ID" value="PSL42588.1"/>
    <property type="molecule type" value="Genomic_DNA"/>
</dbReference>